<name>A0A1M4VUI5_9BACT</name>
<organism evidence="1 2">
    <name type="scientific">Cnuella takakiae</name>
    <dbReference type="NCBI Taxonomy" id="1302690"/>
    <lineage>
        <taxon>Bacteria</taxon>
        <taxon>Pseudomonadati</taxon>
        <taxon>Bacteroidota</taxon>
        <taxon>Chitinophagia</taxon>
        <taxon>Chitinophagales</taxon>
        <taxon>Chitinophagaceae</taxon>
        <taxon>Cnuella</taxon>
    </lineage>
</organism>
<dbReference type="OrthoDB" id="1452435at2"/>
<dbReference type="RefSeq" id="WP_073040171.1">
    <property type="nucleotide sequence ID" value="NZ_FQUO01000002.1"/>
</dbReference>
<dbReference type="AlphaFoldDB" id="A0A1M4VUI5"/>
<proteinExistence type="predicted"/>
<gene>
    <name evidence="1" type="ORF">SAMN05444008_102386</name>
</gene>
<evidence type="ECO:0000313" key="1">
    <source>
        <dbReference type="EMBL" id="SHE72560.1"/>
    </source>
</evidence>
<dbReference type="InterPro" id="IPR021145">
    <property type="entry name" value="Portal_protein_SPP1_Gp6-like"/>
</dbReference>
<dbReference type="STRING" id="1302690.BUE76_11805"/>
<dbReference type="Pfam" id="PF05133">
    <property type="entry name" value="SPP1_portal"/>
    <property type="match status" value="1"/>
</dbReference>
<accession>A0A1M4VUI5</accession>
<dbReference type="EMBL" id="FQUO01000002">
    <property type="protein sequence ID" value="SHE72560.1"/>
    <property type="molecule type" value="Genomic_DNA"/>
</dbReference>
<protein>
    <submittedName>
        <fullName evidence="1">Phage portal protein, SPP1 family</fullName>
    </submittedName>
</protein>
<sequence length="464" mass="52368">MELEQIISGLEDYGKLVTQIKAGRADYEYEKLKKQYDPLLHEVMDRPDKIVSDGPPVKRAKLPVPMQKLIVEYAVMMAVGNPIQYVAAAKEGAEKSLKEVLDITTEKNRLATLDKQILRMLKSECEVAELWHSEKAPEGYWDGTANDGTPSKLRVKLLAPSLGDTLIPIWNMYGDMIAFGRGYLVTVARGKKEEHFDIYTDTTYYLGKKNGEAWEFKPEKAQFGKIPVVYHTQEHTEWRDVQRLIEQKEMLMSRHADNNAYFAFPFMVASGEIEKFADKGEDGKVLTLKGGGDVKMMTWDNAPASLELEKKTLDDEIFLNTMTPRLSEEQVKGLGNYSGVALKMLFLPAHMKAAKTEEVFGPGVSRRISLLKAWAVMNNPALKPAERMEITPRFTFFVPKNELEAVQTLTNALSGERPIMSQETAVGLNPLVSDPEAEWERMQKEQESADTLPSGLDRQMRAVI</sequence>
<evidence type="ECO:0000313" key="2">
    <source>
        <dbReference type="Proteomes" id="UP000184368"/>
    </source>
</evidence>
<keyword evidence="2" id="KW-1185">Reference proteome</keyword>
<dbReference type="Proteomes" id="UP000184368">
    <property type="component" value="Unassembled WGS sequence"/>
</dbReference>
<reference evidence="1 2" key="1">
    <citation type="submission" date="2016-11" db="EMBL/GenBank/DDBJ databases">
        <authorList>
            <person name="Jaros S."/>
            <person name="Januszkiewicz K."/>
            <person name="Wedrychowicz H."/>
        </authorList>
    </citation>
    <scope>NUCLEOTIDE SEQUENCE [LARGE SCALE GENOMIC DNA]</scope>
    <source>
        <strain evidence="1 2">DSM 26897</strain>
    </source>
</reference>